<dbReference type="GO" id="GO:0009251">
    <property type="term" value="P:glucan catabolic process"/>
    <property type="evidence" value="ECO:0007669"/>
    <property type="project" value="TreeGrafter"/>
</dbReference>
<evidence type="ECO:0000256" key="1">
    <source>
        <dbReference type="SAM" id="MobiDB-lite"/>
    </source>
</evidence>
<feature type="compositionally biased region" description="Low complexity" evidence="1">
    <location>
        <begin position="509"/>
        <end position="523"/>
    </location>
</feature>
<protein>
    <submittedName>
        <fullName evidence="4">Concanavalin A-like lectin/glucanase domain-containing protein</fullName>
    </submittedName>
</protein>
<dbReference type="SUPFAM" id="SSF49899">
    <property type="entry name" value="Concanavalin A-like lectins/glucanases"/>
    <property type="match status" value="1"/>
</dbReference>
<keyword evidence="5" id="KW-1185">Reference proteome</keyword>
<organism evidence="4 5">
    <name type="scientific">Neohortaea acidophila</name>
    <dbReference type="NCBI Taxonomy" id="245834"/>
    <lineage>
        <taxon>Eukaryota</taxon>
        <taxon>Fungi</taxon>
        <taxon>Dikarya</taxon>
        <taxon>Ascomycota</taxon>
        <taxon>Pezizomycotina</taxon>
        <taxon>Dothideomycetes</taxon>
        <taxon>Dothideomycetidae</taxon>
        <taxon>Mycosphaerellales</taxon>
        <taxon>Teratosphaeriaceae</taxon>
        <taxon>Neohortaea</taxon>
    </lineage>
</organism>
<name>A0A6A6PR63_9PEZI</name>
<evidence type="ECO:0000313" key="4">
    <source>
        <dbReference type="EMBL" id="KAF2482405.1"/>
    </source>
</evidence>
<dbReference type="PANTHER" id="PTHR10963:SF24">
    <property type="entry name" value="GLYCOSIDASE C21B10.07-RELATED"/>
    <property type="match status" value="1"/>
</dbReference>
<accession>A0A6A6PR63</accession>
<feature type="signal peptide" evidence="2">
    <location>
        <begin position="1"/>
        <end position="18"/>
    </location>
</feature>
<dbReference type="GO" id="GO:0030246">
    <property type="term" value="F:carbohydrate binding"/>
    <property type="evidence" value="ECO:0007669"/>
    <property type="project" value="UniProtKB-KW"/>
</dbReference>
<proteinExistence type="predicted"/>
<dbReference type="OrthoDB" id="192832at2759"/>
<dbReference type="PROSITE" id="PS51762">
    <property type="entry name" value="GH16_2"/>
    <property type="match status" value="1"/>
</dbReference>
<dbReference type="GeneID" id="54470699"/>
<evidence type="ECO:0000259" key="3">
    <source>
        <dbReference type="PROSITE" id="PS51762"/>
    </source>
</evidence>
<dbReference type="Pfam" id="PF26113">
    <property type="entry name" value="GH16_XgeA"/>
    <property type="match status" value="1"/>
</dbReference>
<dbReference type="AlphaFoldDB" id="A0A6A6PR63"/>
<feature type="chain" id="PRO_5025493256" evidence="2">
    <location>
        <begin position="19"/>
        <end position="608"/>
    </location>
</feature>
<dbReference type="PANTHER" id="PTHR10963">
    <property type="entry name" value="GLYCOSYL HYDROLASE-RELATED"/>
    <property type="match status" value="1"/>
</dbReference>
<feature type="region of interest" description="Disordered" evidence="1">
    <location>
        <begin position="402"/>
        <end position="433"/>
    </location>
</feature>
<dbReference type="InterPro" id="IPR013320">
    <property type="entry name" value="ConA-like_dom_sf"/>
</dbReference>
<dbReference type="Gene3D" id="2.60.120.200">
    <property type="match status" value="1"/>
</dbReference>
<sequence length="608" mass="63460">MRAIALLLSATLVSLAQSQTGYYTLQDSFLGGPTFLDNFNFWTSWDPTFGFVHYVDQAFAEQFSMITTTDSTVAWGVDTTQILDPDANLGRLSIRLSSIQRYTRGLFVLDLAHMPVAACGSWPSFWTLGGTGVWPSSGEIDIIELVNQVPDNLMSLHTLPGCTVAAADETGTLLSSNCGFAGGFEGCTVQATSPFNSGTEFNAAGGGVYAMEWTSAAIRMWFFPRNAIPATLLSPFPDVSALGVPMANFAGSCNIDSYFSNHSLMFDIDFCGSWAGPTFQADGCPPLDPTNSWSSCNEFVALNPGAFTETYWEVNYLNVYSLIPGTAPTSTSSLSSVTPAVSTSSVSSILSNANGRSTTPTMSLAGTTPHITTGSFTATSSVLSVLSSLSASSVSASLASAQTTPTTSLVTPSPMVTGPTTTSVAATSPPSPASMTSSMSVTCNGAICTYVYTSVVIETITVHALLEQSPDLAQDVVFNFDRWGNEDEHTMPTHLGAMKRAASTTVELSSSASTNTPAASTTPTGVSVTAFPALNTLVTPDVSPDPTGLPIPSVYSSLLSRGSSTTSAYTVSSTSHSTGAETHAVPARLLVVSCTLCTLVIIGFGQVV</sequence>
<evidence type="ECO:0000313" key="5">
    <source>
        <dbReference type="Proteomes" id="UP000799767"/>
    </source>
</evidence>
<dbReference type="InterPro" id="IPR000757">
    <property type="entry name" value="Beta-glucanase-like"/>
</dbReference>
<dbReference type="EMBL" id="MU001636">
    <property type="protein sequence ID" value="KAF2482405.1"/>
    <property type="molecule type" value="Genomic_DNA"/>
</dbReference>
<feature type="domain" description="GH16" evidence="3">
    <location>
        <begin position="17"/>
        <end position="325"/>
    </location>
</feature>
<keyword evidence="4" id="KW-0430">Lectin</keyword>
<dbReference type="InterPro" id="IPR050546">
    <property type="entry name" value="Glycosyl_Hydrlase_16"/>
</dbReference>
<dbReference type="GO" id="GO:0004553">
    <property type="term" value="F:hydrolase activity, hydrolyzing O-glycosyl compounds"/>
    <property type="evidence" value="ECO:0007669"/>
    <property type="project" value="InterPro"/>
</dbReference>
<feature type="region of interest" description="Disordered" evidence="1">
    <location>
        <begin position="500"/>
        <end position="523"/>
    </location>
</feature>
<dbReference type="Proteomes" id="UP000799767">
    <property type="component" value="Unassembled WGS sequence"/>
</dbReference>
<dbReference type="CDD" id="cd02181">
    <property type="entry name" value="GH16_fungal_Lam16A_glucanase"/>
    <property type="match status" value="1"/>
</dbReference>
<keyword evidence="2" id="KW-0732">Signal</keyword>
<gene>
    <name evidence="4" type="ORF">BDY17DRAFT_159319</name>
</gene>
<reference evidence="4" key="1">
    <citation type="journal article" date="2020" name="Stud. Mycol.">
        <title>101 Dothideomycetes genomes: a test case for predicting lifestyles and emergence of pathogens.</title>
        <authorList>
            <person name="Haridas S."/>
            <person name="Albert R."/>
            <person name="Binder M."/>
            <person name="Bloem J."/>
            <person name="Labutti K."/>
            <person name="Salamov A."/>
            <person name="Andreopoulos B."/>
            <person name="Baker S."/>
            <person name="Barry K."/>
            <person name="Bills G."/>
            <person name="Bluhm B."/>
            <person name="Cannon C."/>
            <person name="Castanera R."/>
            <person name="Culley D."/>
            <person name="Daum C."/>
            <person name="Ezra D."/>
            <person name="Gonzalez J."/>
            <person name="Henrissat B."/>
            <person name="Kuo A."/>
            <person name="Liang C."/>
            <person name="Lipzen A."/>
            <person name="Lutzoni F."/>
            <person name="Magnuson J."/>
            <person name="Mondo S."/>
            <person name="Nolan M."/>
            <person name="Ohm R."/>
            <person name="Pangilinan J."/>
            <person name="Park H.-J."/>
            <person name="Ramirez L."/>
            <person name="Alfaro M."/>
            <person name="Sun H."/>
            <person name="Tritt A."/>
            <person name="Yoshinaga Y."/>
            <person name="Zwiers L.-H."/>
            <person name="Turgeon B."/>
            <person name="Goodwin S."/>
            <person name="Spatafora J."/>
            <person name="Crous P."/>
            <person name="Grigoriev I."/>
        </authorList>
    </citation>
    <scope>NUCLEOTIDE SEQUENCE</scope>
    <source>
        <strain evidence="4">CBS 113389</strain>
    </source>
</reference>
<evidence type="ECO:0000256" key="2">
    <source>
        <dbReference type="SAM" id="SignalP"/>
    </source>
</evidence>
<dbReference type="RefSeq" id="XP_033588975.1">
    <property type="nucleotide sequence ID" value="XM_033729697.1"/>
</dbReference>